<protein>
    <recommendedName>
        <fullName evidence="10">Kynurenine 3-monooxygenase</fullName>
        <ecNumber evidence="10">1.14.13.9</ecNumber>
    </recommendedName>
    <alternativeName>
        <fullName evidence="10">Kynurenine 3-hydroxylase</fullName>
    </alternativeName>
</protein>
<sequence>MFVATPLHLVGFPQQHQTTIDTIYSASDIISWLNISPASWLAFISISSSFRCQRTTRAVMSPGIIRQEVNGRQESTEAGGTERHGRRRRVAVVGAGLVGSLAALNFARMGNHVDLYEFREDIRHALVVQGRSINLALSQRGRKALAAVGLEQEVLATAIPMRGRMLHDVRGNSSVVLYDPINNQCLYSVGRRQLNEVLLNACDKLPNIRCHFEHKLTSANLKEGSLEFQNPAKEAVAAHADLIVGCDGAFSSVRQHLVRLPGFNYSQEYIETGYLELCIPSKSGNFQMPANYLHIWPRDTFMMIALPNQDKSFTVTLSMPFDVFARIQNQNDLLEFFKTNFRDALPLIGEQQLIKDFFKTRPQFLVSIKCRPYHYADKALILGDAAHAMVPYHGQGMNAGMEDVTLLTDILAKQLPMDETLTLFTESRWQDAFAICDLAMYNYVEMRDLTKRWTFRLRKSLDTLLFRLFPGWIPLYNSVSFSSMPYRQCIANRKWQDQLLKRIFGATIFAAIVTGAAIFAQRFL</sequence>
<keyword evidence="10 11" id="KW-0472">Membrane</keyword>
<dbReference type="UniPathway" id="UPA00253">
    <property type="reaction ID" value="UER00328"/>
</dbReference>
<dbReference type="AlphaFoldDB" id="B4P233"/>
<dbReference type="Proteomes" id="UP000002282">
    <property type="component" value="Chromosome 2L"/>
</dbReference>
<evidence type="ECO:0000256" key="1">
    <source>
        <dbReference type="ARBA" id="ARBA00001974"/>
    </source>
</evidence>
<dbReference type="InterPro" id="IPR002938">
    <property type="entry name" value="FAD-bd"/>
</dbReference>
<dbReference type="Pfam" id="PF01494">
    <property type="entry name" value="FAD_binding_3"/>
    <property type="match status" value="1"/>
</dbReference>
<dbReference type="InterPro" id="IPR027545">
    <property type="entry name" value="Kynurenine_monooxygenase"/>
</dbReference>
<gene>
    <name evidence="13" type="primary">Dyak\GE23640</name>
    <name evidence="10" type="synonym">cn</name>
    <name evidence="13" type="synonym">dyak_GLEANR_741</name>
    <name evidence="13" type="synonym">GE23640</name>
    <name evidence="13" type="ORF">Dyak_GE23640</name>
</gene>
<dbReference type="PRINTS" id="PR00420">
    <property type="entry name" value="RNGMNOXGNASE"/>
</dbReference>
<dbReference type="HAMAP" id="MF_01971">
    <property type="entry name" value="Kynurenine_monooxygenase"/>
    <property type="match status" value="1"/>
</dbReference>
<dbReference type="GO" id="GO:0034354">
    <property type="term" value="P:'de novo' NAD+ biosynthetic process from L-tryptophan"/>
    <property type="evidence" value="ECO:0007669"/>
    <property type="project" value="UniProtKB-UniRule"/>
</dbReference>
<keyword evidence="7 10" id="KW-0503">Monooxygenase</keyword>
<dbReference type="KEGG" id="dya:Dyak_GE23640"/>
<reference evidence="13 14" key="2">
    <citation type="journal article" date="2007" name="PLoS Biol.">
        <title>Principles of genome evolution in the Drosophila melanogaster species group.</title>
        <authorList>
            <person name="Ranz J.M."/>
            <person name="Maurin D."/>
            <person name="Chan Y.S."/>
            <person name="von Grotthuss M."/>
            <person name="Hillier L.W."/>
            <person name="Roote J."/>
            <person name="Ashburner M."/>
            <person name="Bergman C.M."/>
        </authorList>
    </citation>
    <scope>NUCLEOTIDE SEQUENCE [LARGE SCALE GENOMIC DNA]</scope>
    <source>
        <strain evidence="14">Tai18E2 / Tucson 14021-0261.01</strain>
    </source>
</reference>
<evidence type="ECO:0000256" key="6">
    <source>
        <dbReference type="ARBA" id="ARBA00023002"/>
    </source>
</evidence>
<keyword evidence="11" id="KW-0812">Transmembrane</keyword>
<evidence type="ECO:0000256" key="10">
    <source>
        <dbReference type="HAMAP-Rule" id="MF_03018"/>
    </source>
</evidence>
<dbReference type="eggNOG" id="KOG2614">
    <property type="taxonomic scope" value="Eukaryota"/>
</dbReference>
<dbReference type="EC" id="1.14.13.9" evidence="10"/>
<dbReference type="Gene3D" id="3.50.50.60">
    <property type="entry name" value="FAD/NAD(P)-binding domain"/>
    <property type="match status" value="1"/>
</dbReference>
<evidence type="ECO:0000256" key="9">
    <source>
        <dbReference type="ARBA" id="ARBA00047818"/>
    </source>
</evidence>
<dbReference type="GO" id="GO:0019805">
    <property type="term" value="P:quinolinate biosynthetic process"/>
    <property type="evidence" value="ECO:0007669"/>
    <property type="project" value="UniProtKB-UniRule"/>
</dbReference>
<evidence type="ECO:0000256" key="8">
    <source>
        <dbReference type="ARBA" id="ARBA00023128"/>
    </source>
</evidence>
<dbReference type="GO" id="GO:0070189">
    <property type="term" value="P:kynurenine metabolic process"/>
    <property type="evidence" value="ECO:0007669"/>
    <property type="project" value="TreeGrafter"/>
</dbReference>
<evidence type="ECO:0000259" key="12">
    <source>
        <dbReference type="Pfam" id="PF01494"/>
    </source>
</evidence>
<dbReference type="GO" id="GO:0004502">
    <property type="term" value="F:kynurenine 3-monooxygenase activity"/>
    <property type="evidence" value="ECO:0007669"/>
    <property type="project" value="UniProtKB-UniRule"/>
</dbReference>
<keyword evidence="14" id="KW-1185">Reference proteome</keyword>
<name>B4P233_DROYA</name>
<comment type="pathway">
    <text evidence="10">Cofactor biosynthesis; NAD(+) biosynthesis; quinolinate from L-kynurenine: step 1/3.</text>
</comment>
<feature type="transmembrane region" description="Helical" evidence="11">
    <location>
        <begin position="464"/>
        <end position="482"/>
    </location>
</feature>
<dbReference type="EMBL" id="CM000157">
    <property type="protein sequence ID" value="EDW89234.2"/>
    <property type="molecule type" value="Genomic_DNA"/>
</dbReference>
<dbReference type="GO" id="GO:0005741">
    <property type="term" value="C:mitochondrial outer membrane"/>
    <property type="evidence" value="ECO:0007669"/>
    <property type="project" value="TreeGrafter"/>
</dbReference>
<evidence type="ECO:0000256" key="5">
    <source>
        <dbReference type="ARBA" id="ARBA00022857"/>
    </source>
</evidence>
<keyword evidence="8 10" id="KW-0496">Mitochondrion</keyword>
<dbReference type="SMR" id="B4P233"/>
<evidence type="ECO:0000256" key="3">
    <source>
        <dbReference type="ARBA" id="ARBA00022642"/>
    </source>
</evidence>
<dbReference type="PANTHER" id="PTHR46028:SF2">
    <property type="entry name" value="KYNURENINE 3-MONOOXYGENASE"/>
    <property type="match status" value="1"/>
</dbReference>
<reference evidence="13 14" key="1">
    <citation type="journal article" date="2007" name="Nature">
        <title>Evolution of genes and genomes on the Drosophila phylogeny.</title>
        <authorList>
            <consortium name="Drosophila 12 Genomes Consortium"/>
            <person name="Clark A.G."/>
            <person name="Eisen M.B."/>
            <person name="Smith D.R."/>
            <person name="Bergman C.M."/>
            <person name="Oliver B."/>
            <person name="Markow T.A."/>
            <person name="Kaufman T.C."/>
            <person name="Kellis M."/>
            <person name="Gelbart W."/>
            <person name="Iyer V.N."/>
            <person name="Pollard D.A."/>
            <person name="Sackton T.B."/>
            <person name="Larracuente A.M."/>
            <person name="Singh N.D."/>
            <person name="Abad J.P."/>
            <person name="Abt D.N."/>
            <person name="Adryan B."/>
            <person name="Aguade M."/>
            <person name="Akashi H."/>
            <person name="Anderson W.W."/>
            <person name="Aquadro C.F."/>
            <person name="Ardell D.H."/>
            <person name="Arguello R."/>
            <person name="Artieri C.G."/>
            <person name="Barbash D.A."/>
            <person name="Barker D."/>
            <person name="Barsanti P."/>
            <person name="Batterham P."/>
            <person name="Batzoglou S."/>
            <person name="Begun D."/>
            <person name="Bhutkar A."/>
            <person name="Blanco E."/>
            <person name="Bosak S.A."/>
            <person name="Bradley R.K."/>
            <person name="Brand A.D."/>
            <person name="Brent M.R."/>
            <person name="Brooks A.N."/>
            <person name="Brown R.H."/>
            <person name="Butlin R.K."/>
            <person name="Caggese C."/>
            <person name="Calvi B.R."/>
            <person name="Bernardo de Carvalho A."/>
            <person name="Caspi A."/>
            <person name="Castrezana S."/>
            <person name="Celniker S.E."/>
            <person name="Chang J.L."/>
            <person name="Chapple C."/>
            <person name="Chatterji S."/>
            <person name="Chinwalla A."/>
            <person name="Civetta A."/>
            <person name="Clifton S.W."/>
            <person name="Comeron J.M."/>
            <person name="Costello J.C."/>
            <person name="Coyne J.A."/>
            <person name="Daub J."/>
            <person name="David R.G."/>
            <person name="Delcher A.L."/>
            <person name="Delehaunty K."/>
            <person name="Do C.B."/>
            <person name="Ebling H."/>
            <person name="Edwards K."/>
            <person name="Eickbush T."/>
            <person name="Evans J.D."/>
            <person name="Filipski A."/>
            <person name="Findeiss S."/>
            <person name="Freyhult E."/>
            <person name="Fulton L."/>
            <person name="Fulton R."/>
            <person name="Garcia A.C."/>
            <person name="Gardiner A."/>
            <person name="Garfield D.A."/>
            <person name="Garvin B.E."/>
            <person name="Gibson G."/>
            <person name="Gilbert D."/>
            <person name="Gnerre S."/>
            <person name="Godfrey J."/>
            <person name="Good R."/>
            <person name="Gotea V."/>
            <person name="Gravely B."/>
            <person name="Greenberg A.J."/>
            <person name="Griffiths-Jones S."/>
            <person name="Gross S."/>
            <person name="Guigo R."/>
            <person name="Gustafson E.A."/>
            <person name="Haerty W."/>
            <person name="Hahn M.W."/>
            <person name="Halligan D.L."/>
            <person name="Halpern A.L."/>
            <person name="Halter G.M."/>
            <person name="Han M.V."/>
            <person name="Heger A."/>
            <person name="Hillier L."/>
            <person name="Hinrichs A.S."/>
            <person name="Holmes I."/>
            <person name="Hoskins R.A."/>
            <person name="Hubisz M.J."/>
            <person name="Hultmark D."/>
            <person name="Huntley M.A."/>
            <person name="Jaffe D.B."/>
            <person name="Jagadeeshan S."/>
            <person name="Jeck W.R."/>
            <person name="Johnson J."/>
            <person name="Jones C.D."/>
            <person name="Jordan W.C."/>
            <person name="Karpen G.H."/>
            <person name="Kataoka E."/>
            <person name="Keightley P.D."/>
            <person name="Kheradpour P."/>
            <person name="Kirkness E.F."/>
            <person name="Koerich L.B."/>
            <person name="Kristiansen K."/>
            <person name="Kudrna D."/>
            <person name="Kulathinal R.J."/>
            <person name="Kumar S."/>
            <person name="Kwok R."/>
            <person name="Lander E."/>
            <person name="Langley C.H."/>
            <person name="Lapoint R."/>
            <person name="Lazzaro B.P."/>
            <person name="Lee S.J."/>
            <person name="Levesque L."/>
            <person name="Li R."/>
            <person name="Lin C.F."/>
            <person name="Lin M.F."/>
            <person name="Lindblad-Toh K."/>
            <person name="Llopart A."/>
            <person name="Long M."/>
            <person name="Low L."/>
            <person name="Lozovsky E."/>
            <person name="Lu J."/>
            <person name="Luo M."/>
            <person name="Machado C.A."/>
            <person name="Makalowski W."/>
            <person name="Marzo M."/>
            <person name="Matsuda M."/>
            <person name="Matzkin L."/>
            <person name="McAllister B."/>
            <person name="McBride C.S."/>
            <person name="McKernan B."/>
            <person name="McKernan K."/>
            <person name="Mendez-Lago M."/>
            <person name="Minx P."/>
            <person name="Mollenhauer M.U."/>
            <person name="Montooth K."/>
            <person name="Mount S.M."/>
            <person name="Mu X."/>
            <person name="Myers E."/>
            <person name="Negre B."/>
            <person name="Newfeld S."/>
            <person name="Nielsen R."/>
            <person name="Noor M.A."/>
            <person name="O'Grady P."/>
            <person name="Pachter L."/>
            <person name="Papaceit M."/>
            <person name="Parisi M.J."/>
            <person name="Parisi M."/>
            <person name="Parts L."/>
            <person name="Pedersen J.S."/>
            <person name="Pesole G."/>
            <person name="Phillippy A.M."/>
            <person name="Ponting C.P."/>
            <person name="Pop M."/>
            <person name="Porcelli D."/>
            <person name="Powell J.R."/>
            <person name="Prohaska S."/>
            <person name="Pruitt K."/>
            <person name="Puig M."/>
            <person name="Quesneville H."/>
            <person name="Ram K.R."/>
            <person name="Rand D."/>
            <person name="Rasmussen M.D."/>
            <person name="Reed L.K."/>
            <person name="Reenan R."/>
            <person name="Reily A."/>
            <person name="Remington K.A."/>
            <person name="Rieger T.T."/>
            <person name="Ritchie M.G."/>
            <person name="Robin C."/>
            <person name="Rogers Y.H."/>
            <person name="Rohde C."/>
            <person name="Rozas J."/>
            <person name="Rubenfield M.J."/>
            <person name="Ruiz A."/>
            <person name="Russo S."/>
            <person name="Salzberg S.L."/>
            <person name="Sanchez-Gracia A."/>
            <person name="Saranga D.J."/>
            <person name="Sato H."/>
            <person name="Schaeffer S.W."/>
            <person name="Schatz M.C."/>
            <person name="Schlenke T."/>
            <person name="Schwartz R."/>
            <person name="Segarra C."/>
            <person name="Singh R.S."/>
            <person name="Sirot L."/>
            <person name="Sirota M."/>
            <person name="Sisneros N.B."/>
            <person name="Smith C.D."/>
            <person name="Smith T.F."/>
            <person name="Spieth J."/>
            <person name="Stage D.E."/>
            <person name="Stark A."/>
            <person name="Stephan W."/>
            <person name="Strausberg R.L."/>
            <person name="Strempel S."/>
            <person name="Sturgill D."/>
            <person name="Sutton G."/>
            <person name="Sutton G.G."/>
            <person name="Tao W."/>
            <person name="Teichmann S."/>
            <person name="Tobari Y.N."/>
            <person name="Tomimura Y."/>
            <person name="Tsolas J.M."/>
            <person name="Valente V.L."/>
            <person name="Venter E."/>
            <person name="Venter J.C."/>
            <person name="Vicario S."/>
            <person name="Vieira F.G."/>
            <person name="Vilella A.J."/>
            <person name="Villasante A."/>
            <person name="Walenz B."/>
            <person name="Wang J."/>
            <person name="Wasserman M."/>
            <person name="Watts T."/>
            <person name="Wilson D."/>
            <person name="Wilson R.K."/>
            <person name="Wing R.A."/>
            <person name="Wolfner M.F."/>
            <person name="Wong A."/>
            <person name="Wong G.K."/>
            <person name="Wu C.I."/>
            <person name="Wu G."/>
            <person name="Yamamoto D."/>
            <person name="Yang H.P."/>
            <person name="Yang S.P."/>
            <person name="Yorke J.A."/>
            <person name="Yoshida K."/>
            <person name="Zdobnov E."/>
            <person name="Zhang P."/>
            <person name="Zhang Y."/>
            <person name="Zimin A.V."/>
            <person name="Baldwin J."/>
            <person name="Abdouelleil A."/>
            <person name="Abdulkadir J."/>
            <person name="Abebe A."/>
            <person name="Abera B."/>
            <person name="Abreu J."/>
            <person name="Acer S.C."/>
            <person name="Aftuck L."/>
            <person name="Alexander A."/>
            <person name="An P."/>
            <person name="Anderson E."/>
            <person name="Anderson S."/>
            <person name="Arachi H."/>
            <person name="Azer M."/>
            <person name="Bachantsang P."/>
            <person name="Barry A."/>
            <person name="Bayul T."/>
            <person name="Berlin A."/>
            <person name="Bessette D."/>
            <person name="Bloom T."/>
            <person name="Blye J."/>
            <person name="Boguslavskiy L."/>
            <person name="Bonnet C."/>
            <person name="Boukhgalter B."/>
            <person name="Bourzgui I."/>
            <person name="Brown A."/>
            <person name="Cahill P."/>
            <person name="Channer S."/>
            <person name="Cheshatsang Y."/>
            <person name="Chuda L."/>
            <person name="Citroen M."/>
            <person name="Collymore A."/>
            <person name="Cooke P."/>
            <person name="Costello M."/>
            <person name="D'Aco K."/>
            <person name="Daza R."/>
            <person name="De Haan G."/>
            <person name="DeGray S."/>
            <person name="DeMaso C."/>
            <person name="Dhargay N."/>
            <person name="Dooley K."/>
            <person name="Dooley E."/>
            <person name="Doricent M."/>
            <person name="Dorje P."/>
            <person name="Dorjee K."/>
            <person name="Dupes A."/>
            <person name="Elong R."/>
            <person name="Falk J."/>
            <person name="Farina A."/>
            <person name="Faro S."/>
            <person name="Ferguson D."/>
            <person name="Fisher S."/>
            <person name="Foley C.D."/>
            <person name="Franke A."/>
            <person name="Friedrich D."/>
            <person name="Gadbois L."/>
            <person name="Gearin G."/>
            <person name="Gearin C.R."/>
            <person name="Giannoukos G."/>
            <person name="Goode T."/>
            <person name="Graham J."/>
            <person name="Grandbois E."/>
            <person name="Grewal S."/>
            <person name="Gyaltsen K."/>
            <person name="Hafez N."/>
            <person name="Hagos B."/>
            <person name="Hall J."/>
            <person name="Henson C."/>
            <person name="Hollinger A."/>
            <person name="Honan T."/>
            <person name="Huard M.D."/>
            <person name="Hughes L."/>
            <person name="Hurhula B."/>
            <person name="Husby M.E."/>
            <person name="Kamat A."/>
            <person name="Kanga B."/>
            <person name="Kashin S."/>
            <person name="Khazanovich D."/>
            <person name="Kisner P."/>
            <person name="Lance K."/>
            <person name="Lara M."/>
            <person name="Lee W."/>
            <person name="Lennon N."/>
            <person name="Letendre F."/>
            <person name="LeVine R."/>
            <person name="Lipovsky A."/>
            <person name="Liu X."/>
            <person name="Liu J."/>
            <person name="Liu S."/>
            <person name="Lokyitsang T."/>
            <person name="Lokyitsang Y."/>
            <person name="Lubonja R."/>
            <person name="Lui A."/>
            <person name="MacDonald P."/>
            <person name="Magnisalis V."/>
            <person name="Maru K."/>
            <person name="Matthews C."/>
            <person name="McCusker W."/>
            <person name="McDonough S."/>
            <person name="Mehta T."/>
            <person name="Meldrim J."/>
            <person name="Meneus L."/>
            <person name="Mihai O."/>
            <person name="Mihalev A."/>
            <person name="Mihova T."/>
            <person name="Mittelman R."/>
            <person name="Mlenga V."/>
            <person name="Montmayeur A."/>
            <person name="Mulrain L."/>
            <person name="Navidi A."/>
            <person name="Naylor J."/>
            <person name="Negash T."/>
            <person name="Nguyen T."/>
            <person name="Nguyen N."/>
            <person name="Nicol R."/>
            <person name="Norbu C."/>
            <person name="Norbu N."/>
            <person name="Novod N."/>
            <person name="O'Neill B."/>
            <person name="Osman S."/>
            <person name="Markiewicz E."/>
            <person name="Oyono O.L."/>
            <person name="Patti C."/>
            <person name="Phunkhang P."/>
            <person name="Pierre F."/>
            <person name="Priest M."/>
            <person name="Raghuraman S."/>
            <person name="Rege F."/>
            <person name="Reyes R."/>
            <person name="Rise C."/>
            <person name="Rogov P."/>
            <person name="Ross K."/>
            <person name="Ryan E."/>
            <person name="Settipalli S."/>
            <person name="Shea T."/>
            <person name="Sherpa N."/>
            <person name="Shi L."/>
            <person name="Shih D."/>
            <person name="Sparrow T."/>
            <person name="Spaulding J."/>
            <person name="Stalker J."/>
            <person name="Stange-Thomann N."/>
            <person name="Stavropoulos S."/>
            <person name="Stone C."/>
            <person name="Strader C."/>
            <person name="Tesfaye S."/>
            <person name="Thomson T."/>
            <person name="Thoulutsang Y."/>
            <person name="Thoulutsang D."/>
            <person name="Topham K."/>
            <person name="Topping I."/>
            <person name="Tsamla T."/>
            <person name="Vassiliev H."/>
            <person name="Vo A."/>
            <person name="Wangchuk T."/>
            <person name="Wangdi T."/>
            <person name="Weiand M."/>
            <person name="Wilkinson J."/>
            <person name="Wilson A."/>
            <person name="Yadav S."/>
            <person name="Young G."/>
            <person name="Yu Q."/>
            <person name="Zembek L."/>
            <person name="Zhong D."/>
            <person name="Zimmer A."/>
            <person name="Zwirko Z."/>
            <person name="Jaffe D.B."/>
            <person name="Alvarez P."/>
            <person name="Brockman W."/>
            <person name="Butler J."/>
            <person name="Chin C."/>
            <person name="Gnerre S."/>
            <person name="Grabherr M."/>
            <person name="Kleber M."/>
            <person name="Mauceli E."/>
            <person name="MacCallum I."/>
        </authorList>
    </citation>
    <scope>NUCLEOTIDE SEQUENCE [LARGE SCALE GENOMIC DNA]</scope>
    <source>
        <strain evidence="14">Tai18E2 / Tucson 14021-0261.01</strain>
    </source>
</reference>
<dbReference type="CTD" id="35724"/>
<dbReference type="PANTHER" id="PTHR46028">
    <property type="entry name" value="KYNURENINE 3-MONOOXYGENASE"/>
    <property type="match status" value="1"/>
</dbReference>
<evidence type="ECO:0000256" key="11">
    <source>
        <dbReference type="SAM" id="Phobius"/>
    </source>
</evidence>
<keyword evidence="4 10" id="KW-0274">FAD</keyword>
<accession>B4P233</accession>
<evidence type="ECO:0000313" key="13">
    <source>
        <dbReference type="EMBL" id="EDW89234.2"/>
    </source>
</evidence>
<evidence type="ECO:0000256" key="7">
    <source>
        <dbReference type="ARBA" id="ARBA00023033"/>
    </source>
</evidence>
<dbReference type="GO" id="GO:0043420">
    <property type="term" value="P:anthranilate metabolic process"/>
    <property type="evidence" value="ECO:0007669"/>
    <property type="project" value="UniProtKB-UniRule"/>
</dbReference>
<keyword evidence="5 10" id="KW-0521">NADP</keyword>
<dbReference type="SUPFAM" id="SSF51905">
    <property type="entry name" value="FAD/NAD(P)-binding domain"/>
    <property type="match status" value="1"/>
</dbReference>
<organism evidence="13 14">
    <name type="scientific">Drosophila yakuba</name>
    <name type="common">Fruit fly</name>
    <dbReference type="NCBI Taxonomy" id="7245"/>
    <lineage>
        <taxon>Eukaryota</taxon>
        <taxon>Metazoa</taxon>
        <taxon>Ecdysozoa</taxon>
        <taxon>Arthropoda</taxon>
        <taxon>Hexapoda</taxon>
        <taxon>Insecta</taxon>
        <taxon>Pterygota</taxon>
        <taxon>Neoptera</taxon>
        <taxon>Endopterygota</taxon>
        <taxon>Diptera</taxon>
        <taxon>Brachycera</taxon>
        <taxon>Muscomorpha</taxon>
        <taxon>Ephydroidea</taxon>
        <taxon>Drosophilidae</taxon>
        <taxon>Drosophila</taxon>
        <taxon>Sophophora</taxon>
    </lineage>
</organism>
<dbReference type="OrthoDB" id="10053569at2759"/>
<dbReference type="GO" id="GO:0071949">
    <property type="term" value="F:FAD binding"/>
    <property type="evidence" value="ECO:0007669"/>
    <property type="project" value="InterPro"/>
</dbReference>
<proteinExistence type="inferred from homology"/>
<comment type="cofactor">
    <cofactor evidence="1 10">
        <name>FAD</name>
        <dbReference type="ChEBI" id="CHEBI:57692"/>
    </cofactor>
</comment>
<keyword evidence="6 10" id="KW-0560">Oxidoreductase</keyword>
<comment type="subcellular location">
    <subcellularLocation>
        <location evidence="10">Mitochondrion</location>
    </subcellularLocation>
    <subcellularLocation>
        <location evidence="10">Membrane</location>
        <topology evidence="10">Multi-pass membrane protein</topology>
    </subcellularLocation>
</comment>
<dbReference type="FunFam" id="3.50.50.60:FF:000129">
    <property type="entry name" value="Kynurenine 3-monooxygenase"/>
    <property type="match status" value="1"/>
</dbReference>
<feature type="domain" description="FAD-binding" evidence="12">
    <location>
        <begin position="89"/>
        <end position="415"/>
    </location>
</feature>
<dbReference type="InterPro" id="IPR036188">
    <property type="entry name" value="FAD/NAD-bd_sf"/>
</dbReference>
<comment type="similarity">
    <text evidence="10">Belongs to the aromatic-ring hydroxylase family. KMO subfamily.</text>
</comment>
<dbReference type="GeneID" id="6528476"/>
<evidence type="ECO:0000313" key="14">
    <source>
        <dbReference type="Proteomes" id="UP000002282"/>
    </source>
</evidence>
<evidence type="ECO:0000256" key="4">
    <source>
        <dbReference type="ARBA" id="ARBA00022827"/>
    </source>
</evidence>
<keyword evidence="11" id="KW-1133">Transmembrane helix</keyword>
<feature type="transmembrane region" description="Helical" evidence="11">
    <location>
        <begin position="503"/>
        <end position="523"/>
    </location>
</feature>
<evidence type="ECO:0000256" key="2">
    <source>
        <dbReference type="ARBA" id="ARBA00022630"/>
    </source>
</evidence>
<keyword evidence="3 10" id="KW-0662">Pyridine nucleotide biosynthesis</keyword>
<dbReference type="HOGENOM" id="CLU_023210_0_1_1"/>
<comment type="function">
    <text evidence="10">Catalyzes the hydroxylation of L-kynurenine (L-Kyn) to form 3-hydroxy-L-kynurenine (L-3OHKyn). Required for synthesis of quinolinic acid.</text>
</comment>
<dbReference type="GO" id="GO:0006569">
    <property type="term" value="P:L-tryptophan catabolic process"/>
    <property type="evidence" value="ECO:0007669"/>
    <property type="project" value="UniProtKB-UniRule"/>
</dbReference>
<comment type="catalytic activity">
    <reaction evidence="9 10">
        <text>L-kynurenine + NADPH + O2 + H(+) = 3-hydroxy-L-kynurenine + NADP(+) + H2O</text>
        <dbReference type="Rhea" id="RHEA:20545"/>
        <dbReference type="ChEBI" id="CHEBI:15377"/>
        <dbReference type="ChEBI" id="CHEBI:15378"/>
        <dbReference type="ChEBI" id="CHEBI:15379"/>
        <dbReference type="ChEBI" id="CHEBI:57783"/>
        <dbReference type="ChEBI" id="CHEBI:57959"/>
        <dbReference type="ChEBI" id="CHEBI:58125"/>
        <dbReference type="ChEBI" id="CHEBI:58349"/>
        <dbReference type="EC" id="1.14.13.9"/>
    </reaction>
</comment>
<keyword evidence="2 10" id="KW-0285">Flavoprotein</keyword>